<dbReference type="AlphaFoldDB" id="A0A2H0USM8"/>
<evidence type="ECO:0000313" key="10">
    <source>
        <dbReference type="EMBL" id="PIR89412.1"/>
    </source>
</evidence>
<evidence type="ECO:0000259" key="9">
    <source>
        <dbReference type="PROSITE" id="PS51790"/>
    </source>
</evidence>
<dbReference type="FunFam" id="2.170.150.20:FF:000001">
    <property type="entry name" value="Peptide methionine sulfoxide reductase MsrB"/>
    <property type="match status" value="1"/>
</dbReference>
<evidence type="ECO:0000256" key="5">
    <source>
        <dbReference type="ARBA" id="ARBA00022833"/>
    </source>
</evidence>
<dbReference type="InterPro" id="IPR011057">
    <property type="entry name" value="Mss4-like_sf"/>
</dbReference>
<dbReference type="GO" id="GO:0006979">
    <property type="term" value="P:response to oxidative stress"/>
    <property type="evidence" value="ECO:0007669"/>
    <property type="project" value="InterPro"/>
</dbReference>
<evidence type="ECO:0000256" key="4">
    <source>
        <dbReference type="ARBA" id="ARBA00022723"/>
    </source>
</evidence>
<dbReference type="InterPro" id="IPR002579">
    <property type="entry name" value="Met_Sox_Rdtase_MsrB_dom"/>
</dbReference>
<dbReference type="EC" id="1.8.4.12" evidence="3"/>
<evidence type="ECO:0000256" key="2">
    <source>
        <dbReference type="ARBA" id="ARBA00007174"/>
    </source>
</evidence>
<dbReference type="PROSITE" id="PS51790">
    <property type="entry name" value="MSRB"/>
    <property type="match status" value="1"/>
</dbReference>
<dbReference type="InterPro" id="IPR028427">
    <property type="entry name" value="Met_Sox_Rdtase_MsrB"/>
</dbReference>
<dbReference type="PANTHER" id="PTHR10173">
    <property type="entry name" value="METHIONINE SULFOXIDE REDUCTASE"/>
    <property type="match status" value="1"/>
</dbReference>
<comment type="catalytic activity">
    <reaction evidence="7">
        <text>L-methionyl-[protein] + [thioredoxin]-disulfide + H2O = L-methionyl-(R)-S-oxide-[protein] + [thioredoxin]-dithiol</text>
        <dbReference type="Rhea" id="RHEA:24164"/>
        <dbReference type="Rhea" id="RHEA-COMP:10698"/>
        <dbReference type="Rhea" id="RHEA-COMP:10700"/>
        <dbReference type="Rhea" id="RHEA-COMP:12313"/>
        <dbReference type="Rhea" id="RHEA-COMP:12314"/>
        <dbReference type="ChEBI" id="CHEBI:15377"/>
        <dbReference type="ChEBI" id="CHEBI:16044"/>
        <dbReference type="ChEBI" id="CHEBI:29950"/>
        <dbReference type="ChEBI" id="CHEBI:45764"/>
        <dbReference type="ChEBI" id="CHEBI:50058"/>
        <dbReference type="EC" id="1.8.4.12"/>
    </reaction>
</comment>
<evidence type="ECO:0000256" key="6">
    <source>
        <dbReference type="ARBA" id="ARBA00023002"/>
    </source>
</evidence>
<dbReference type="Pfam" id="PF01641">
    <property type="entry name" value="SelR"/>
    <property type="match status" value="1"/>
</dbReference>
<keyword evidence="5" id="KW-0862">Zinc</keyword>
<feature type="region of interest" description="Disordered" evidence="8">
    <location>
        <begin position="1"/>
        <end position="21"/>
    </location>
</feature>
<evidence type="ECO:0000256" key="1">
    <source>
        <dbReference type="ARBA" id="ARBA00001947"/>
    </source>
</evidence>
<proteinExistence type="inferred from homology"/>
<accession>A0A2H0USM8</accession>
<organism evidence="10 11">
    <name type="scientific">Candidatus Harrisonbacteria bacterium CG10_big_fil_rev_8_21_14_0_10_40_38</name>
    <dbReference type="NCBI Taxonomy" id="1974583"/>
    <lineage>
        <taxon>Bacteria</taxon>
        <taxon>Candidatus Harrisoniibacteriota</taxon>
    </lineage>
</organism>
<dbReference type="GO" id="GO:0046872">
    <property type="term" value="F:metal ion binding"/>
    <property type="evidence" value="ECO:0007669"/>
    <property type="project" value="UniProtKB-KW"/>
</dbReference>
<dbReference type="NCBIfam" id="TIGR00357">
    <property type="entry name" value="peptide-methionine (R)-S-oxide reductase MsrB"/>
    <property type="match status" value="1"/>
</dbReference>
<dbReference type="Gene3D" id="2.170.150.20">
    <property type="entry name" value="Peptide methionine sulfoxide reductase"/>
    <property type="match status" value="1"/>
</dbReference>
<dbReference type="Proteomes" id="UP000231157">
    <property type="component" value="Unassembled WGS sequence"/>
</dbReference>
<name>A0A2H0USM8_9BACT</name>
<comment type="caution">
    <text evidence="10">The sequence shown here is derived from an EMBL/GenBank/DDBJ whole genome shotgun (WGS) entry which is preliminary data.</text>
</comment>
<evidence type="ECO:0000256" key="3">
    <source>
        <dbReference type="ARBA" id="ARBA00012499"/>
    </source>
</evidence>
<reference evidence="11" key="1">
    <citation type="submission" date="2017-09" db="EMBL/GenBank/DDBJ databases">
        <title>Depth-based differentiation of microbial function through sediment-hosted aquifers and enrichment of novel symbionts in the deep terrestrial subsurface.</title>
        <authorList>
            <person name="Probst A.J."/>
            <person name="Ladd B."/>
            <person name="Jarett J.K."/>
            <person name="Geller-Mcgrath D.E."/>
            <person name="Sieber C.M.K."/>
            <person name="Emerson J.B."/>
            <person name="Anantharaman K."/>
            <person name="Thomas B.C."/>
            <person name="Malmstrom R."/>
            <person name="Stieglmeier M."/>
            <person name="Klingl A."/>
            <person name="Woyke T."/>
            <person name="Ryan C.M."/>
            <person name="Banfield J.F."/>
        </authorList>
    </citation>
    <scope>NUCLEOTIDE SEQUENCE [LARGE SCALE GENOMIC DNA]</scope>
</reference>
<comment type="similarity">
    <text evidence="2">Belongs to the MsrB Met sulfoxide reductase family.</text>
</comment>
<feature type="domain" description="MsrB" evidence="9">
    <location>
        <begin position="11"/>
        <end position="133"/>
    </location>
</feature>
<dbReference type="GO" id="GO:0030091">
    <property type="term" value="P:protein repair"/>
    <property type="evidence" value="ECO:0007669"/>
    <property type="project" value="InterPro"/>
</dbReference>
<sequence>MEEKEKLPKTEEGWKKKLSPDQYEVMRKQGTERPFSGAFWNVHETGMYKCAACGAELFSSGAKFDSGTGWPSFDEPANLEHVELREDNSHGMHRTEVICKNCGSHLGHLFDDGPTKTGKRYCINSVCLSFDPSSKKSDL</sequence>
<evidence type="ECO:0000256" key="8">
    <source>
        <dbReference type="SAM" id="MobiDB-lite"/>
    </source>
</evidence>
<protein>
    <recommendedName>
        <fullName evidence="3">peptide-methionine (R)-S-oxide reductase</fullName>
        <ecNumber evidence="3">1.8.4.12</ecNumber>
    </recommendedName>
</protein>
<gene>
    <name evidence="10" type="primary">msrB</name>
    <name evidence="10" type="ORF">COU07_00740</name>
</gene>
<keyword evidence="6" id="KW-0560">Oxidoreductase</keyword>
<keyword evidence="4" id="KW-0479">Metal-binding</keyword>
<dbReference type="GO" id="GO:0005737">
    <property type="term" value="C:cytoplasm"/>
    <property type="evidence" value="ECO:0007669"/>
    <property type="project" value="TreeGrafter"/>
</dbReference>
<dbReference type="SUPFAM" id="SSF51316">
    <property type="entry name" value="Mss4-like"/>
    <property type="match status" value="1"/>
</dbReference>
<dbReference type="PANTHER" id="PTHR10173:SF52">
    <property type="entry name" value="METHIONINE-R-SULFOXIDE REDUCTASE B1"/>
    <property type="match status" value="1"/>
</dbReference>
<comment type="cofactor">
    <cofactor evidence="1">
        <name>Zn(2+)</name>
        <dbReference type="ChEBI" id="CHEBI:29105"/>
    </cofactor>
</comment>
<evidence type="ECO:0000313" key="11">
    <source>
        <dbReference type="Proteomes" id="UP000231157"/>
    </source>
</evidence>
<dbReference type="EMBL" id="PFAZ01000001">
    <property type="protein sequence ID" value="PIR89412.1"/>
    <property type="molecule type" value="Genomic_DNA"/>
</dbReference>
<dbReference type="GO" id="GO:0033743">
    <property type="term" value="F:peptide-methionine (R)-S-oxide reductase activity"/>
    <property type="evidence" value="ECO:0007669"/>
    <property type="project" value="UniProtKB-EC"/>
</dbReference>
<evidence type="ECO:0000256" key="7">
    <source>
        <dbReference type="ARBA" id="ARBA00048488"/>
    </source>
</evidence>